<protein>
    <submittedName>
        <fullName evidence="1">Uncharacterized protein</fullName>
    </submittedName>
</protein>
<accession>A0A9K3GR09</accession>
<dbReference type="Proteomes" id="UP000265618">
    <property type="component" value="Unassembled WGS sequence"/>
</dbReference>
<feature type="non-terminal residue" evidence="1">
    <location>
        <position position="1"/>
    </location>
</feature>
<sequence length="72" mass="7755">AIPGIKNAIPVQATMMAYDRETSDADLMCDGSTRQSTQVADETGDQWYLLNDGEISGCVEGVDINVDPLYGE</sequence>
<evidence type="ECO:0000313" key="2">
    <source>
        <dbReference type="Proteomes" id="UP000265618"/>
    </source>
</evidence>
<comment type="caution">
    <text evidence="1">The sequence shown here is derived from an EMBL/GenBank/DDBJ whole genome shotgun (WGS) entry which is preliminary data.</text>
</comment>
<name>A0A9K3GR09_9EUKA</name>
<feature type="non-terminal residue" evidence="1">
    <location>
        <position position="72"/>
    </location>
</feature>
<keyword evidence="2" id="KW-1185">Reference proteome</keyword>
<dbReference type="EMBL" id="BDIP01010677">
    <property type="protein sequence ID" value="GIQ92834.1"/>
    <property type="molecule type" value="Genomic_DNA"/>
</dbReference>
<evidence type="ECO:0000313" key="1">
    <source>
        <dbReference type="EMBL" id="GIQ92834.1"/>
    </source>
</evidence>
<reference evidence="1 2" key="1">
    <citation type="journal article" date="2018" name="PLoS ONE">
        <title>The draft genome of Kipferlia bialata reveals reductive genome evolution in fornicate parasites.</title>
        <authorList>
            <person name="Tanifuji G."/>
            <person name="Takabayashi S."/>
            <person name="Kume K."/>
            <person name="Takagi M."/>
            <person name="Nakayama T."/>
            <person name="Kamikawa R."/>
            <person name="Inagaki Y."/>
            <person name="Hashimoto T."/>
        </authorList>
    </citation>
    <scope>NUCLEOTIDE SEQUENCE [LARGE SCALE GENOMIC DNA]</scope>
    <source>
        <strain evidence="1">NY0173</strain>
    </source>
</reference>
<gene>
    <name evidence="1" type="ORF">KIPB_016839</name>
</gene>
<organism evidence="1 2">
    <name type="scientific">Kipferlia bialata</name>
    <dbReference type="NCBI Taxonomy" id="797122"/>
    <lineage>
        <taxon>Eukaryota</taxon>
        <taxon>Metamonada</taxon>
        <taxon>Carpediemonas-like organisms</taxon>
        <taxon>Kipferlia</taxon>
    </lineage>
</organism>
<proteinExistence type="predicted"/>
<dbReference type="AlphaFoldDB" id="A0A9K3GR09"/>